<dbReference type="RefSeq" id="WP_072912401.1">
    <property type="nucleotide sequence ID" value="NZ_FRDM01000001.1"/>
</dbReference>
<dbReference type="InterPro" id="IPR054472">
    <property type="entry name" value="WHD"/>
</dbReference>
<dbReference type="OrthoDB" id="9802352at2"/>
<dbReference type="GO" id="GO:0016887">
    <property type="term" value="F:ATP hydrolysis activity"/>
    <property type="evidence" value="ECO:0007669"/>
    <property type="project" value="InterPro"/>
</dbReference>
<organism evidence="5 6">
    <name type="scientific">Geodermatophilus obscurus</name>
    <dbReference type="NCBI Taxonomy" id="1861"/>
    <lineage>
        <taxon>Bacteria</taxon>
        <taxon>Bacillati</taxon>
        <taxon>Actinomycetota</taxon>
        <taxon>Actinomycetes</taxon>
        <taxon>Geodermatophilales</taxon>
        <taxon>Geodermatophilaceae</taxon>
        <taxon>Geodermatophilus</taxon>
    </lineage>
</organism>
<dbReference type="InterPro" id="IPR003959">
    <property type="entry name" value="ATPase_AAA_core"/>
</dbReference>
<gene>
    <name evidence="5" type="ORF">SAMN05660350_00453</name>
</gene>
<dbReference type="InterPro" id="IPR050221">
    <property type="entry name" value="26S_Proteasome_ATPase"/>
</dbReference>
<comment type="similarity">
    <text evidence="1">Belongs to the AAA ATPase family.</text>
</comment>
<feature type="domain" description="AAA+ ATPase" evidence="4">
    <location>
        <begin position="395"/>
        <end position="529"/>
    </location>
</feature>
<evidence type="ECO:0000256" key="2">
    <source>
        <dbReference type="ARBA" id="ARBA00022741"/>
    </source>
</evidence>
<reference evidence="5 6" key="1">
    <citation type="submission" date="2016-12" db="EMBL/GenBank/DDBJ databases">
        <authorList>
            <person name="Song W.-J."/>
            <person name="Kurnit D.M."/>
        </authorList>
    </citation>
    <scope>NUCLEOTIDE SEQUENCE [LARGE SCALE GENOMIC DNA]</scope>
    <source>
        <strain evidence="5 6">DSM 43162</strain>
    </source>
</reference>
<dbReference type="EMBL" id="FRDM01000001">
    <property type="protein sequence ID" value="SHN53042.1"/>
    <property type="molecule type" value="Genomic_DNA"/>
</dbReference>
<dbReference type="Gene3D" id="3.40.50.300">
    <property type="entry name" value="P-loop containing nucleotide triphosphate hydrolases"/>
    <property type="match status" value="1"/>
</dbReference>
<dbReference type="SUPFAM" id="SSF52540">
    <property type="entry name" value="P-loop containing nucleoside triphosphate hydrolases"/>
    <property type="match status" value="1"/>
</dbReference>
<evidence type="ECO:0000256" key="3">
    <source>
        <dbReference type="ARBA" id="ARBA00022840"/>
    </source>
</evidence>
<dbReference type="Pfam" id="PF00004">
    <property type="entry name" value="AAA"/>
    <property type="match status" value="1"/>
</dbReference>
<evidence type="ECO:0000313" key="5">
    <source>
        <dbReference type="EMBL" id="SHN53042.1"/>
    </source>
</evidence>
<evidence type="ECO:0000259" key="4">
    <source>
        <dbReference type="SMART" id="SM00382"/>
    </source>
</evidence>
<accession>A0A1M7S423</accession>
<sequence>MSTTAAWAEANQKYLVAHLARISARLEGRTLPEPGWQGPGGPPAMDVVCTAFGLSPFERDMLLLAAGAQLDSGFRAAVAAADPGSGHPSFGMALATLDGAAWEAITPGAPLRYWRLVDLAGELTTGRLTADEAVVHFLAGVPTLDPRLDGVVQPDDGPVGDPPPEAAAALVALRTAGTHAVQLLCPDRAHARATARAIGAVVGSDTVVLDARDIPGDPVEREWLARLVERQTLLLGAVPVVLVEAAGRDQAARLAERLTTPVLLVASDPVSLSPPALLVEVPRERASAERWSARLGDLVSETELRRARTQFPLDSSDLEGVAARVRTGEPVWRACRAQRRTELGGLAMRVKPRAGWDRLVVPEGVRSALEAFAAQVRHRGRVHDDWGWRSRLRGTGISALFAGPSGTGKTLAAEVVAAELDVDLYVVDLSAVVDKYIGETEKNLRRVFDAAESSGAILLFDEADALFGKRSEVRDSHDRYANLEVSYLLQRMEHHDGATILTTNHREALDPAFTRRLRFTVTFPFPDAAMRAEIWRRVVPAETPADELPIGPLAQLSLSGGQIFRTALNATFAAAADGGRLTVGHLAEALRRDGDPAAARAVEGVISA</sequence>
<evidence type="ECO:0000313" key="6">
    <source>
        <dbReference type="Proteomes" id="UP000184428"/>
    </source>
</evidence>
<dbReference type="AlphaFoldDB" id="A0A1M7S423"/>
<keyword evidence="3" id="KW-0067">ATP-binding</keyword>
<dbReference type="InterPro" id="IPR003593">
    <property type="entry name" value="AAA+_ATPase"/>
</dbReference>
<dbReference type="PANTHER" id="PTHR23073">
    <property type="entry name" value="26S PROTEASOME REGULATORY SUBUNIT"/>
    <property type="match status" value="1"/>
</dbReference>
<proteinExistence type="inferred from homology"/>
<dbReference type="InterPro" id="IPR027417">
    <property type="entry name" value="P-loop_NTPase"/>
</dbReference>
<evidence type="ECO:0000256" key="1">
    <source>
        <dbReference type="ARBA" id="ARBA00006914"/>
    </source>
</evidence>
<protein>
    <submittedName>
        <fullName evidence="5">ATPase family associated with various cellular activities (AAA)</fullName>
    </submittedName>
</protein>
<dbReference type="GO" id="GO:0005524">
    <property type="term" value="F:ATP binding"/>
    <property type="evidence" value="ECO:0007669"/>
    <property type="project" value="UniProtKB-KW"/>
</dbReference>
<dbReference type="Proteomes" id="UP000184428">
    <property type="component" value="Unassembled WGS sequence"/>
</dbReference>
<dbReference type="SMART" id="SM00382">
    <property type="entry name" value="AAA"/>
    <property type="match status" value="1"/>
</dbReference>
<keyword evidence="2" id="KW-0547">Nucleotide-binding</keyword>
<dbReference type="Pfam" id="PF22977">
    <property type="entry name" value="WHD"/>
    <property type="match status" value="1"/>
</dbReference>
<name>A0A1M7S423_9ACTN</name>
<dbReference type="CDD" id="cd19481">
    <property type="entry name" value="RecA-like_protease"/>
    <property type="match status" value="1"/>
</dbReference>